<name>A0A4C1Y5S0_EUMVA</name>
<evidence type="ECO:0000256" key="1">
    <source>
        <dbReference type="SAM" id="MobiDB-lite"/>
    </source>
</evidence>
<dbReference type="Proteomes" id="UP000299102">
    <property type="component" value="Unassembled WGS sequence"/>
</dbReference>
<dbReference type="AlphaFoldDB" id="A0A4C1Y5S0"/>
<dbReference type="EMBL" id="BGZK01001069">
    <property type="protein sequence ID" value="GBP70304.1"/>
    <property type="molecule type" value="Genomic_DNA"/>
</dbReference>
<gene>
    <name evidence="2" type="ORF">EVAR_52323_1</name>
</gene>
<comment type="caution">
    <text evidence="2">The sequence shown here is derived from an EMBL/GenBank/DDBJ whole genome shotgun (WGS) entry which is preliminary data.</text>
</comment>
<evidence type="ECO:0000313" key="3">
    <source>
        <dbReference type="Proteomes" id="UP000299102"/>
    </source>
</evidence>
<proteinExistence type="predicted"/>
<protein>
    <submittedName>
        <fullName evidence="2">Uncharacterized protein</fullName>
    </submittedName>
</protein>
<sequence>MRWVPHARAHQHTRLLASARVRVTVTGSSVQIAHKTRNRIIELKFETGTNIENKTKGKIEYGNKIRIKTVTEIGMKSSADIKIKSGTEFEKRIGIVDDDDEDEDQSRNQKRDRNRRIKN</sequence>
<feature type="region of interest" description="Disordered" evidence="1">
    <location>
        <begin position="95"/>
        <end position="119"/>
    </location>
</feature>
<reference evidence="2 3" key="1">
    <citation type="journal article" date="2019" name="Commun. Biol.">
        <title>The bagworm genome reveals a unique fibroin gene that provides high tensile strength.</title>
        <authorList>
            <person name="Kono N."/>
            <person name="Nakamura H."/>
            <person name="Ohtoshi R."/>
            <person name="Tomita M."/>
            <person name="Numata K."/>
            <person name="Arakawa K."/>
        </authorList>
    </citation>
    <scope>NUCLEOTIDE SEQUENCE [LARGE SCALE GENOMIC DNA]</scope>
</reference>
<accession>A0A4C1Y5S0</accession>
<organism evidence="2 3">
    <name type="scientific">Eumeta variegata</name>
    <name type="common">Bagworm moth</name>
    <name type="synonym">Eumeta japonica</name>
    <dbReference type="NCBI Taxonomy" id="151549"/>
    <lineage>
        <taxon>Eukaryota</taxon>
        <taxon>Metazoa</taxon>
        <taxon>Ecdysozoa</taxon>
        <taxon>Arthropoda</taxon>
        <taxon>Hexapoda</taxon>
        <taxon>Insecta</taxon>
        <taxon>Pterygota</taxon>
        <taxon>Neoptera</taxon>
        <taxon>Endopterygota</taxon>
        <taxon>Lepidoptera</taxon>
        <taxon>Glossata</taxon>
        <taxon>Ditrysia</taxon>
        <taxon>Tineoidea</taxon>
        <taxon>Psychidae</taxon>
        <taxon>Oiketicinae</taxon>
        <taxon>Eumeta</taxon>
    </lineage>
</organism>
<evidence type="ECO:0000313" key="2">
    <source>
        <dbReference type="EMBL" id="GBP70304.1"/>
    </source>
</evidence>
<keyword evidence="3" id="KW-1185">Reference proteome</keyword>